<dbReference type="RefSeq" id="WP_086082238.1">
    <property type="nucleotide sequence ID" value="NZ_CP020906.1"/>
</dbReference>
<reference evidence="2 3" key="1">
    <citation type="submission" date="2017-04" db="EMBL/GenBank/DDBJ databases">
        <title>Complete genome sequences of Rhizobium genomic linages associated to common bean (phaseolus vulgaris).</title>
        <authorList>
            <person name="Santamaria R.I."/>
            <person name="Bustos P."/>
            <person name="Perez-Carrascal O."/>
            <person name="Martinez-Flores I."/>
            <person name="Juarez S."/>
            <person name="Lozano L."/>
            <person name="Miranda F."/>
            <person name="Vinuesa P."/>
            <person name="Martinez-Romero E."/>
            <person name="Cevallos M.A."/>
            <person name="Romero D."/>
            <person name="Davila G."/>
            <person name="Gonzalez V."/>
        </authorList>
    </citation>
    <scope>NUCLEOTIDE SEQUENCE [LARGE SCALE GENOMIC DNA]</scope>
    <source>
        <strain evidence="2 3">NXC12</strain>
    </source>
</reference>
<accession>A0AAN1BFX7</accession>
<dbReference type="EMBL" id="CP020906">
    <property type="protein sequence ID" value="ARQ10455.1"/>
    <property type="molecule type" value="Genomic_DNA"/>
</dbReference>
<keyword evidence="1" id="KW-0812">Transmembrane</keyword>
<keyword evidence="1" id="KW-1133">Transmembrane helix</keyword>
<evidence type="ECO:0000256" key="1">
    <source>
        <dbReference type="SAM" id="Phobius"/>
    </source>
</evidence>
<gene>
    <name evidence="2" type="ORF">NXC12_CH02440</name>
</gene>
<proteinExistence type="predicted"/>
<sequence>MTIFTAKLDAARKRGRETLERVRAISFAILVFIVFAGGALLLEHAGLFAGTFRTEILARVDNGDVTSAAEVQ</sequence>
<keyword evidence="1" id="KW-0472">Membrane</keyword>
<feature type="transmembrane region" description="Helical" evidence="1">
    <location>
        <begin position="22"/>
        <end position="42"/>
    </location>
</feature>
<dbReference type="Proteomes" id="UP000194159">
    <property type="component" value="Chromosome"/>
</dbReference>
<evidence type="ECO:0000313" key="2">
    <source>
        <dbReference type="EMBL" id="ARQ10455.1"/>
    </source>
</evidence>
<dbReference type="AlphaFoldDB" id="A0AAN1BFX7"/>
<evidence type="ECO:0000313" key="3">
    <source>
        <dbReference type="Proteomes" id="UP000194159"/>
    </source>
</evidence>
<protein>
    <submittedName>
        <fullName evidence="2">Uncharacterized protein</fullName>
    </submittedName>
</protein>
<organism evidence="2 3">
    <name type="scientific">Rhizobium etli</name>
    <dbReference type="NCBI Taxonomy" id="29449"/>
    <lineage>
        <taxon>Bacteria</taxon>
        <taxon>Pseudomonadati</taxon>
        <taxon>Pseudomonadota</taxon>
        <taxon>Alphaproteobacteria</taxon>
        <taxon>Hyphomicrobiales</taxon>
        <taxon>Rhizobiaceae</taxon>
        <taxon>Rhizobium/Agrobacterium group</taxon>
        <taxon>Rhizobium</taxon>
    </lineage>
</organism>
<name>A0AAN1BFX7_RHIET</name>